<dbReference type="NCBIfam" id="NF004113">
    <property type="entry name" value="PRK05602.1"/>
    <property type="match status" value="1"/>
</dbReference>
<proteinExistence type="inferred from homology"/>
<keyword evidence="4" id="KW-0238">DNA-binding</keyword>
<evidence type="ECO:0000313" key="8">
    <source>
        <dbReference type="EMBL" id="GMG83893.1"/>
    </source>
</evidence>
<evidence type="ECO:0000259" key="6">
    <source>
        <dbReference type="Pfam" id="PF04542"/>
    </source>
</evidence>
<dbReference type="SUPFAM" id="SSF88946">
    <property type="entry name" value="Sigma2 domain of RNA polymerase sigma factors"/>
    <property type="match status" value="1"/>
</dbReference>
<dbReference type="SUPFAM" id="SSF88659">
    <property type="entry name" value="Sigma3 and sigma4 domains of RNA polymerase sigma factors"/>
    <property type="match status" value="1"/>
</dbReference>
<organism evidence="8 9">
    <name type="scientific">Paralimibaculum aggregatum</name>
    <dbReference type="NCBI Taxonomy" id="3036245"/>
    <lineage>
        <taxon>Bacteria</taxon>
        <taxon>Pseudomonadati</taxon>
        <taxon>Pseudomonadota</taxon>
        <taxon>Alphaproteobacteria</taxon>
        <taxon>Rhodobacterales</taxon>
        <taxon>Paracoccaceae</taxon>
        <taxon>Paralimibaculum</taxon>
    </lineage>
</organism>
<dbReference type="InterPro" id="IPR036388">
    <property type="entry name" value="WH-like_DNA-bd_sf"/>
</dbReference>
<evidence type="ECO:0000259" key="7">
    <source>
        <dbReference type="Pfam" id="PF08281"/>
    </source>
</evidence>
<keyword evidence="3" id="KW-0731">Sigma factor</keyword>
<keyword evidence="2" id="KW-0805">Transcription regulation</keyword>
<protein>
    <recommendedName>
        <fullName evidence="10">RNA polymerase sigma factor</fullName>
    </recommendedName>
</protein>
<dbReference type="InterPro" id="IPR007627">
    <property type="entry name" value="RNA_pol_sigma70_r2"/>
</dbReference>
<keyword evidence="5" id="KW-0804">Transcription</keyword>
<evidence type="ECO:0000256" key="5">
    <source>
        <dbReference type="ARBA" id="ARBA00023163"/>
    </source>
</evidence>
<feature type="domain" description="RNA polymerase sigma factor 70 region 4 type 2" evidence="7">
    <location>
        <begin position="162"/>
        <end position="214"/>
    </location>
</feature>
<comment type="similarity">
    <text evidence="1">Belongs to the sigma-70 factor family. ECF subfamily.</text>
</comment>
<dbReference type="Proteomes" id="UP001239909">
    <property type="component" value="Unassembled WGS sequence"/>
</dbReference>
<evidence type="ECO:0000313" key="9">
    <source>
        <dbReference type="Proteomes" id="UP001239909"/>
    </source>
</evidence>
<keyword evidence="9" id="KW-1185">Reference proteome</keyword>
<dbReference type="Pfam" id="PF08281">
    <property type="entry name" value="Sigma70_r4_2"/>
    <property type="match status" value="1"/>
</dbReference>
<evidence type="ECO:0000256" key="1">
    <source>
        <dbReference type="ARBA" id="ARBA00010641"/>
    </source>
</evidence>
<dbReference type="InterPro" id="IPR013325">
    <property type="entry name" value="RNA_pol_sigma_r2"/>
</dbReference>
<dbReference type="InterPro" id="IPR039425">
    <property type="entry name" value="RNA_pol_sigma-70-like"/>
</dbReference>
<dbReference type="InterPro" id="IPR013324">
    <property type="entry name" value="RNA_pol_sigma_r3/r4-like"/>
</dbReference>
<dbReference type="Gene3D" id="1.10.1740.10">
    <property type="match status" value="1"/>
</dbReference>
<dbReference type="InterPro" id="IPR014284">
    <property type="entry name" value="RNA_pol_sigma-70_dom"/>
</dbReference>
<accession>A0ABQ6LQM8</accession>
<feature type="domain" description="RNA polymerase sigma-70 region 2" evidence="6">
    <location>
        <begin position="67"/>
        <end position="133"/>
    </location>
</feature>
<evidence type="ECO:0000256" key="4">
    <source>
        <dbReference type="ARBA" id="ARBA00023125"/>
    </source>
</evidence>
<name>A0ABQ6LQM8_9RHOB</name>
<comment type="caution">
    <text evidence="8">The sequence shown here is derived from an EMBL/GenBank/DDBJ whole genome shotgun (WGS) entry which is preliminary data.</text>
</comment>
<dbReference type="Pfam" id="PF04542">
    <property type="entry name" value="Sigma70_r2"/>
    <property type="match status" value="1"/>
</dbReference>
<dbReference type="NCBIfam" id="TIGR02937">
    <property type="entry name" value="sigma70-ECF"/>
    <property type="match status" value="1"/>
</dbReference>
<gene>
    <name evidence="8" type="ORF">LNKW23_31070</name>
</gene>
<dbReference type="Gene3D" id="1.10.10.10">
    <property type="entry name" value="Winged helix-like DNA-binding domain superfamily/Winged helix DNA-binding domain"/>
    <property type="match status" value="1"/>
</dbReference>
<reference evidence="8 9" key="1">
    <citation type="submission" date="2023-04" db="EMBL/GenBank/DDBJ databases">
        <title>Marinoamorphus aggregata gen. nov., sp. Nov., isolate from tissue of brittle star Ophioplocus japonicus.</title>
        <authorList>
            <person name="Kawano K."/>
            <person name="Sawayama S."/>
            <person name="Nakagawa S."/>
        </authorList>
    </citation>
    <scope>NUCLEOTIDE SEQUENCE [LARGE SCALE GENOMIC DNA]</scope>
    <source>
        <strain evidence="8 9">NKW23</strain>
    </source>
</reference>
<evidence type="ECO:0008006" key="10">
    <source>
        <dbReference type="Google" id="ProtNLM"/>
    </source>
</evidence>
<dbReference type="CDD" id="cd06171">
    <property type="entry name" value="Sigma70_r4"/>
    <property type="match status" value="1"/>
</dbReference>
<dbReference type="PANTHER" id="PTHR43133">
    <property type="entry name" value="RNA POLYMERASE ECF-TYPE SIGMA FACTO"/>
    <property type="match status" value="1"/>
</dbReference>
<evidence type="ECO:0000256" key="3">
    <source>
        <dbReference type="ARBA" id="ARBA00023082"/>
    </source>
</evidence>
<dbReference type="PANTHER" id="PTHR43133:SF8">
    <property type="entry name" value="RNA POLYMERASE SIGMA FACTOR HI_1459-RELATED"/>
    <property type="match status" value="1"/>
</dbReference>
<evidence type="ECO:0000256" key="2">
    <source>
        <dbReference type="ARBA" id="ARBA00023015"/>
    </source>
</evidence>
<dbReference type="InterPro" id="IPR013249">
    <property type="entry name" value="RNA_pol_sigma70_r4_t2"/>
</dbReference>
<dbReference type="EMBL" id="BSYI01000025">
    <property type="protein sequence ID" value="GMG83893.1"/>
    <property type="molecule type" value="Genomic_DNA"/>
</dbReference>
<sequence>MAALAEGWQVPVPGLGLGVPMRAAAMRGGRKGLDEPMADPGLTGEDADALLLARFAAGDQSAARALTERLLPPVLRQAWRMLGDEAEAEDVAQEAMLRLWRQAPDWRSGEARVTTWLYRVTRNLCIDRIRRRRPGAALEDVAEPSDPAPSVLAQLTETERSRALAKAILALPERQRRAVVLRHFEGLGNPEIGERLDCSVEAVESLLARARRQLSRIMADLEGSDGDG</sequence>